<dbReference type="AlphaFoldDB" id="A0AAW2ED40"/>
<keyword evidence="3" id="KW-1185">Reference proteome</keyword>
<evidence type="ECO:0008006" key="4">
    <source>
        <dbReference type="Google" id="ProtNLM"/>
    </source>
</evidence>
<proteinExistence type="predicted"/>
<feature type="chain" id="PRO_5043318340" description="Secreted protein" evidence="1">
    <location>
        <begin position="20"/>
        <end position="126"/>
    </location>
</feature>
<dbReference type="Proteomes" id="UP001430953">
    <property type="component" value="Unassembled WGS sequence"/>
</dbReference>
<organism evidence="2 3">
    <name type="scientific">Cardiocondyla obscurior</name>
    <dbReference type="NCBI Taxonomy" id="286306"/>
    <lineage>
        <taxon>Eukaryota</taxon>
        <taxon>Metazoa</taxon>
        <taxon>Ecdysozoa</taxon>
        <taxon>Arthropoda</taxon>
        <taxon>Hexapoda</taxon>
        <taxon>Insecta</taxon>
        <taxon>Pterygota</taxon>
        <taxon>Neoptera</taxon>
        <taxon>Endopterygota</taxon>
        <taxon>Hymenoptera</taxon>
        <taxon>Apocrita</taxon>
        <taxon>Aculeata</taxon>
        <taxon>Formicoidea</taxon>
        <taxon>Formicidae</taxon>
        <taxon>Myrmicinae</taxon>
        <taxon>Cardiocondyla</taxon>
    </lineage>
</organism>
<evidence type="ECO:0000313" key="3">
    <source>
        <dbReference type="Proteomes" id="UP001430953"/>
    </source>
</evidence>
<evidence type="ECO:0000256" key="1">
    <source>
        <dbReference type="SAM" id="SignalP"/>
    </source>
</evidence>
<keyword evidence="1" id="KW-0732">Signal</keyword>
<protein>
    <recommendedName>
        <fullName evidence="4">Secreted protein</fullName>
    </recommendedName>
</protein>
<gene>
    <name evidence="2" type="ORF">PUN28_019033</name>
</gene>
<dbReference type="EMBL" id="JADYXP020000024">
    <property type="protein sequence ID" value="KAL0101616.1"/>
    <property type="molecule type" value="Genomic_DNA"/>
</dbReference>
<accession>A0AAW2ED40</accession>
<evidence type="ECO:0000313" key="2">
    <source>
        <dbReference type="EMBL" id="KAL0101616.1"/>
    </source>
</evidence>
<sequence>MKGPISFILLRLYTHLSLAAPVSSFLPSFLRSFSRTAICCRARSRVFPNVAGANGISAARSELLPPRRRRRRHHLRCEHPSRVARLSSAVPRLNPKDNALRVVLSTMFNHVLRPYNDATRSSLRTN</sequence>
<reference evidence="2 3" key="1">
    <citation type="submission" date="2023-03" db="EMBL/GenBank/DDBJ databases">
        <title>High recombination rates correlate with genetic variation in Cardiocondyla obscurior ants.</title>
        <authorList>
            <person name="Errbii M."/>
        </authorList>
    </citation>
    <scope>NUCLEOTIDE SEQUENCE [LARGE SCALE GENOMIC DNA]</scope>
    <source>
        <strain evidence="2">Alpha-2009</strain>
        <tissue evidence="2">Whole body</tissue>
    </source>
</reference>
<name>A0AAW2ED40_9HYME</name>
<comment type="caution">
    <text evidence="2">The sequence shown here is derived from an EMBL/GenBank/DDBJ whole genome shotgun (WGS) entry which is preliminary data.</text>
</comment>
<feature type="signal peptide" evidence="1">
    <location>
        <begin position="1"/>
        <end position="19"/>
    </location>
</feature>